<dbReference type="InterPro" id="IPR009922">
    <property type="entry name" value="DUF1457"/>
</dbReference>
<reference evidence="2 3" key="1">
    <citation type="journal article" date="2016" name="Int. J. Syst. Evol. Microbiol.">
        <title>Pyruvatibacter mobilis gen. nov., sp. nov., a marine bacterium from the culture broth of Picochlorum sp. 122.</title>
        <authorList>
            <person name="Wang G."/>
            <person name="Tang M."/>
            <person name="Wu H."/>
            <person name="Dai S."/>
            <person name="Li T."/>
            <person name="Chen C."/>
            <person name="He H."/>
            <person name="Fan J."/>
            <person name="Xiang W."/>
            <person name="Li X."/>
        </authorList>
    </citation>
    <scope>NUCLEOTIDE SEQUENCE [LARGE SCALE GENOMIC DNA]</scope>
    <source>
        <strain evidence="2 3">GYP-11</strain>
    </source>
</reference>
<dbReference type="Pfam" id="PF07310">
    <property type="entry name" value="PAS_5"/>
    <property type="match status" value="1"/>
</dbReference>
<keyword evidence="3" id="KW-1185">Reference proteome</keyword>
<dbReference type="GeneID" id="300654589"/>
<organism evidence="2 3">
    <name type="scientific">Pyruvatibacter mobilis</name>
    <dbReference type="NCBI Taxonomy" id="1712261"/>
    <lineage>
        <taxon>Bacteria</taxon>
        <taxon>Pseudomonadati</taxon>
        <taxon>Pseudomonadota</taxon>
        <taxon>Alphaproteobacteria</taxon>
        <taxon>Hyphomicrobiales</taxon>
        <taxon>Parvibaculaceae</taxon>
        <taxon>Pyruvatibacter</taxon>
    </lineage>
</organism>
<protein>
    <submittedName>
        <fullName evidence="2">PAS domain-containing protein</fullName>
    </submittedName>
</protein>
<gene>
    <name evidence="2" type="ORF">GTQ45_09075</name>
</gene>
<dbReference type="Proteomes" id="UP000470384">
    <property type="component" value="Unassembled WGS sequence"/>
</dbReference>
<accession>A0A845QBN9</accession>
<comment type="caution">
    <text evidence="2">The sequence shown here is derived from an EMBL/GenBank/DDBJ whole genome shotgun (WGS) entry which is preliminary data.</text>
</comment>
<feature type="region of interest" description="Disordered" evidence="1">
    <location>
        <begin position="179"/>
        <end position="206"/>
    </location>
</feature>
<dbReference type="RefSeq" id="WP_160587761.1">
    <property type="nucleotide sequence ID" value="NZ_BMHN01000001.1"/>
</dbReference>
<proteinExistence type="predicted"/>
<evidence type="ECO:0000313" key="2">
    <source>
        <dbReference type="EMBL" id="NBG95884.1"/>
    </source>
</evidence>
<sequence>MLKSRYLKLALDAWQTARQDKLYPSVRDMSPAHMVPFIEHVAMLRREADGAYRISLMGTALVELLGADVTGKDASAPHEEASRDDLRQFHDLAFQTGCLCHSLREMHYPSGSRGSLEQLLLPLTHPDGTHDRFMIVADASDEELSVGEKRDSNVFFGKLHHRMLYDAGTLQPLSTELNRPDPAMGGHGPLVESIAPQPDSIVGHQG</sequence>
<dbReference type="AlphaFoldDB" id="A0A845QBN9"/>
<name>A0A845QBN9_9HYPH</name>
<dbReference type="OrthoDB" id="8480244at2"/>
<dbReference type="EMBL" id="WXYQ01000006">
    <property type="protein sequence ID" value="NBG95884.1"/>
    <property type="molecule type" value="Genomic_DNA"/>
</dbReference>
<evidence type="ECO:0000313" key="3">
    <source>
        <dbReference type="Proteomes" id="UP000470384"/>
    </source>
</evidence>
<evidence type="ECO:0000256" key="1">
    <source>
        <dbReference type="SAM" id="MobiDB-lite"/>
    </source>
</evidence>